<name>A0ABY4T215_9GAMM</name>
<organism evidence="1 2">
    <name type="scientific">Luteibacter flocculans</name>
    <dbReference type="NCBI Taxonomy" id="2780091"/>
    <lineage>
        <taxon>Bacteria</taxon>
        <taxon>Pseudomonadati</taxon>
        <taxon>Pseudomonadota</taxon>
        <taxon>Gammaproteobacteria</taxon>
        <taxon>Lysobacterales</taxon>
        <taxon>Rhodanobacteraceae</taxon>
        <taxon>Luteibacter</taxon>
    </lineage>
</organism>
<dbReference type="PANTHER" id="PTHR30348:SF4">
    <property type="entry name" value="DUF72 DOMAIN-CONTAINING PROTEIN"/>
    <property type="match status" value="1"/>
</dbReference>
<dbReference type="SUPFAM" id="SSF117396">
    <property type="entry name" value="TM1631-like"/>
    <property type="match status" value="1"/>
</dbReference>
<reference evidence="1" key="1">
    <citation type="submission" date="2020-10" db="EMBL/GenBank/DDBJ databases">
        <title>Whole-genome sequence of Luteibacter sp. EIF3.</title>
        <authorList>
            <person name="Friedrich I."/>
            <person name="Hertel R."/>
            <person name="Daniel R."/>
        </authorList>
    </citation>
    <scope>NUCLEOTIDE SEQUENCE</scope>
    <source>
        <strain evidence="1">EIF3</strain>
    </source>
</reference>
<dbReference type="InterPro" id="IPR036520">
    <property type="entry name" value="UPF0759_sf"/>
</dbReference>
<dbReference type="Proteomes" id="UP001056681">
    <property type="component" value="Chromosome"/>
</dbReference>
<evidence type="ECO:0000313" key="1">
    <source>
        <dbReference type="EMBL" id="URL58641.1"/>
    </source>
</evidence>
<dbReference type="InterPro" id="IPR002763">
    <property type="entry name" value="DUF72"/>
</dbReference>
<protein>
    <submittedName>
        <fullName evidence="1">DUF72 domain-containing protein</fullName>
    </submittedName>
</protein>
<evidence type="ECO:0000313" key="2">
    <source>
        <dbReference type="Proteomes" id="UP001056681"/>
    </source>
</evidence>
<dbReference type="PANTHER" id="PTHR30348">
    <property type="entry name" value="UNCHARACTERIZED PROTEIN YECE"/>
    <property type="match status" value="1"/>
</dbReference>
<dbReference type="RefSeq" id="WP_250339334.1">
    <property type="nucleotide sequence ID" value="NZ_CP063231.1"/>
</dbReference>
<accession>A0ABY4T215</accession>
<gene>
    <name evidence="1" type="ORF">IM816_00410</name>
</gene>
<dbReference type="EMBL" id="CP063231">
    <property type="protein sequence ID" value="URL58641.1"/>
    <property type="molecule type" value="Genomic_DNA"/>
</dbReference>
<dbReference type="Pfam" id="PF01904">
    <property type="entry name" value="DUF72"/>
    <property type="match status" value="1"/>
</dbReference>
<dbReference type="Gene3D" id="3.20.20.410">
    <property type="entry name" value="Protein of unknown function UPF0759"/>
    <property type="match status" value="1"/>
</dbReference>
<sequence length="276" mass="30348">MATKKARAKASAAGAIRTGMGGWVFPPWRGVFYPEGLVQKRELEYASRQVRAIEINGTYYRAPEPSTYEKWAAETPDGFVFSVKAPRHIVQTRVLGGTGRRIADFIDGAVALGDRLGPLLWQFLPTRRFDPDDIAAFLDLLPEKHAGVPLRHAVEVRHESFIDPRWIELARERGVATVFTDSPKYPSLADLTGPFVYARLMLSESDEKAGYPTRALKGWAKRAMAWAGGDDPEDLPHVGAATADGTRRDVFVYFISAAKERNPAAAVALAKLVPGA</sequence>
<proteinExistence type="predicted"/>
<keyword evidence="2" id="KW-1185">Reference proteome</keyword>